<dbReference type="GO" id="GO:0016740">
    <property type="term" value="F:transferase activity"/>
    <property type="evidence" value="ECO:0007669"/>
    <property type="project" value="UniProtKB-KW"/>
</dbReference>
<dbReference type="SUPFAM" id="SSF52402">
    <property type="entry name" value="Adenine nucleotide alpha hydrolases-like"/>
    <property type="match status" value="1"/>
</dbReference>
<sequence length="405" mass="46984">MTKITAKYGLPAKVSFCRKCVMSNQKPSSTVEFKYASGDKKKTIAFDAAGVCDACHFAEYKETQIDWKKREKQLRELCDRYRRTDGSYDCIVPGSGGKDSAFASHVLKYKYDMHPLTVTWAPHLYTDIGWRNFTAWIHQGGFDNVLFTPNGRVHRLLTRLAFKNLLHPFQPFIFGQKNIGAKFALKFNVPLVFYGENQAEYGNGKSPKENDIAQVRPEFFSSDESIDTIILGGVPVKKLLAKEGLSRNDLDPYLPVSARALKKQKVQVHYLAHYLKWDPQENFYYATKHTGFQANTERTEGSYSKYSSIDDKTDPFHYYTTLIKFGIGRATYDAAQEIRNRKITRAEGVALVRRYDQEFPERSFKDFLEYIDISKEEFWRIIDRARSPHIWKKEKGRWVLRHPIE</sequence>
<accession>A0A0G0WQQ9</accession>
<dbReference type="InterPro" id="IPR020022">
    <property type="entry name" value="N-acetyl_sugar_amidoTrfase"/>
</dbReference>
<name>A0A0G0WQQ9_9BACT</name>
<dbReference type="AlphaFoldDB" id="A0A0G0WQQ9"/>
<proteinExistence type="predicted"/>
<reference evidence="1 2" key="1">
    <citation type="journal article" date="2015" name="Nature">
        <title>rRNA introns, odd ribosomes, and small enigmatic genomes across a large radiation of phyla.</title>
        <authorList>
            <person name="Brown C.T."/>
            <person name="Hug L.A."/>
            <person name="Thomas B.C."/>
            <person name="Sharon I."/>
            <person name="Castelle C.J."/>
            <person name="Singh A."/>
            <person name="Wilkins M.J."/>
            <person name="Williams K.H."/>
            <person name="Banfield J.F."/>
        </authorList>
    </citation>
    <scope>NUCLEOTIDE SEQUENCE [LARGE SCALE GENOMIC DNA]</scope>
</reference>
<dbReference type="PATRIC" id="fig|1618429.3.peg.18"/>
<evidence type="ECO:0000313" key="1">
    <source>
        <dbReference type="EMBL" id="KKS14422.1"/>
    </source>
</evidence>
<protein>
    <submittedName>
        <fullName evidence="1">N-acetyl sugar amidotransferase</fullName>
    </submittedName>
</protein>
<dbReference type="NCBIfam" id="TIGR03573">
    <property type="entry name" value="WbuX"/>
    <property type="match status" value="1"/>
</dbReference>
<dbReference type="Proteomes" id="UP000034753">
    <property type="component" value="Unassembled WGS sequence"/>
</dbReference>
<evidence type="ECO:0000313" key="2">
    <source>
        <dbReference type="Proteomes" id="UP000034753"/>
    </source>
</evidence>
<organism evidence="1 2">
    <name type="scientific">Candidatus Daviesbacteria bacterium GW2011_GWB1_41_5</name>
    <dbReference type="NCBI Taxonomy" id="1618429"/>
    <lineage>
        <taxon>Bacteria</taxon>
        <taxon>Candidatus Daviesiibacteriota</taxon>
    </lineage>
</organism>
<gene>
    <name evidence="1" type="ORF">UU67_C0001G0018</name>
</gene>
<dbReference type="EMBL" id="LCBN01000001">
    <property type="protein sequence ID" value="KKS14422.1"/>
    <property type="molecule type" value="Genomic_DNA"/>
</dbReference>
<comment type="caution">
    <text evidence="1">The sequence shown here is derived from an EMBL/GenBank/DDBJ whole genome shotgun (WGS) entry which is preliminary data.</text>
</comment>
<keyword evidence="1" id="KW-0808">Transferase</keyword>